<dbReference type="PROSITE" id="PS01124">
    <property type="entry name" value="HTH_ARAC_FAMILY_2"/>
    <property type="match status" value="1"/>
</dbReference>
<dbReference type="InterPro" id="IPR052158">
    <property type="entry name" value="INH-QAR"/>
</dbReference>
<dbReference type="Gene3D" id="1.10.10.60">
    <property type="entry name" value="Homeodomain-like"/>
    <property type="match status" value="1"/>
</dbReference>
<dbReference type="Gene3D" id="3.40.50.880">
    <property type="match status" value="1"/>
</dbReference>
<evidence type="ECO:0000256" key="2">
    <source>
        <dbReference type="ARBA" id="ARBA00023125"/>
    </source>
</evidence>
<dbReference type="Proteomes" id="UP000192936">
    <property type="component" value="Unassembled WGS sequence"/>
</dbReference>
<evidence type="ECO:0000313" key="6">
    <source>
        <dbReference type="Proteomes" id="UP000192936"/>
    </source>
</evidence>
<dbReference type="PANTHER" id="PTHR43130:SF3">
    <property type="entry name" value="HTH-TYPE TRANSCRIPTIONAL REGULATOR RV1931C"/>
    <property type="match status" value="1"/>
</dbReference>
<gene>
    <name evidence="5" type="ORF">SAMN02982917_6897</name>
</gene>
<keyword evidence="1" id="KW-0805">Transcription regulation</keyword>
<dbReference type="PROSITE" id="PS00041">
    <property type="entry name" value="HTH_ARAC_FAMILY_1"/>
    <property type="match status" value="1"/>
</dbReference>
<evidence type="ECO:0000313" key="5">
    <source>
        <dbReference type="EMBL" id="SMF89926.1"/>
    </source>
</evidence>
<dbReference type="InterPro" id="IPR029062">
    <property type="entry name" value="Class_I_gatase-like"/>
</dbReference>
<dbReference type="InterPro" id="IPR018062">
    <property type="entry name" value="HTH_AraC-typ_CS"/>
</dbReference>
<dbReference type="SUPFAM" id="SSF46689">
    <property type="entry name" value="Homeodomain-like"/>
    <property type="match status" value="2"/>
</dbReference>
<feature type="domain" description="HTH araC/xylS-type" evidence="4">
    <location>
        <begin position="219"/>
        <end position="317"/>
    </location>
</feature>
<dbReference type="Pfam" id="PF12833">
    <property type="entry name" value="HTH_18"/>
    <property type="match status" value="1"/>
</dbReference>
<dbReference type="PANTHER" id="PTHR43130">
    <property type="entry name" value="ARAC-FAMILY TRANSCRIPTIONAL REGULATOR"/>
    <property type="match status" value="1"/>
</dbReference>
<dbReference type="SUPFAM" id="SSF52317">
    <property type="entry name" value="Class I glutamine amidotransferase-like"/>
    <property type="match status" value="1"/>
</dbReference>
<protein>
    <submittedName>
        <fullName evidence="5">Transcriptional regulator, AraC family with amidase-like domain</fullName>
    </submittedName>
</protein>
<keyword evidence="3" id="KW-0804">Transcription</keyword>
<accession>A0A1X7HNF1</accession>
<evidence type="ECO:0000259" key="4">
    <source>
        <dbReference type="PROSITE" id="PS01124"/>
    </source>
</evidence>
<dbReference type="SMART" id="SM00342">
    <property type="entry name" value="HTH_ARAC"/>
    <property type="match status" value="1"/>
</dbReference>
<proteinExistence type="predicted"/>
<dbReference type="GO" id="GO:0043565">
    <property type="term" value="F:sequence-specific DNA binding"/>
    <property type="evidence" value="ECO:0007669"/>
    <property type="project" value="InterPro"/>
</dbReference>
<dbReference type="InterPro" id="IPR009057">
    <property type="entry name" value="Homeodomain-like_sf"/>
</dbReference>
<dbReference type="AlphaFoldDB" id="A0A1X7HNF1"/>
<dbReference type="EMBL" id="FXAK01000009">
    <property type="protein sequence ID" value="SMF89926.1"/>
    <property type="molecule type" value="Genomic_DNA"/>
</dbReference>
<name>A0A1X7HNF1_9PROT</name>
<dbReference type="Pfam" id="PF01965">
    <property type="entry name" value="DJ-1_PfpI"/>
    <property type="match status" value="1"/>
</dbReference>
<dbReference type="GO" id="GO:0003700">
    <property type="term" value="F:DNA-binding transcription factor activity"/>
    <property type="evidence" value="ECO:0007669"/>
    <property type="project" value="InterPro"/>
</dbReference>
<dbReference type="InterPro" id="IPR002818">
    <property type="entry name" value="DJ-1/PfpI"/>
</dbReference>
<dbReference type="STRING" id="286727.SAMN02982917_6897"/>
<organism evidence="5 6">
    <name type="scientific">Azospirillum oryzae</name>
    <dbReference type="NCBI Taxonomy" id="286727"/>
    <lineage>
        <taxon>Bacteria</taxon>
        <taxon>Pseudomonadati</taxon>
        <taxon>Pseudomonadota</taxon>
        <taxon>Alphaproteobacteria</taxon>
        <taxon>Rhodospirillales</taxon>
        <taxon>Azospirillaceae</taxon>
        <taxon>Azospirillum</taxon>
    </lineage>
</organism>
<sequence>MAETRHVGFLLLPKFSMLAFTSAVEPLRVANRLADRPLYRWTMIAPAATVSASNGMRLLVDHGLDRPLPDVEVPDLLIVCAGFDPAEARGLPVTALLRRAERRGAILGAIDTGSFILGWAGLLDGYEATVHWECLDSFREQFPQVSVQPCLFEIDRRRMTCAGGTAALDMMLHMIRLDAGYRLATAVSEQFIHAGIRDSHTDQRLSIPSRYGIAHPKLARVIRLMEEHLEEPLSLDGLALRAGLSLRQLERLFQGGFGQSPQRYYVALRLQRARSLVRYSTQPLAEIAVACGFQSYEHFSRSYRRSAGLSPQQDRLTAYRATDGPTISR</sequence>
<dbReference type="CDD" id="cd03136">
    <property type="entry name" value="GATase1_AraC_ArgR_like"/>
    <property type="match status" value="1"/>
</dbReference>
<reference evidence="5 6" key="1">
    <citation type="submission" date="2017-04" db="EMBL/GenBank/DDBJ databases">
        <authorList>
            <person name="Afonso C.L."/>
            <person name="Miller P.J."/>
            <person name="Scott M.A."/>
            <person name="Spackman E."/>
            <person name="Goraichik I."/>
            <person name="Dimitrov K.M."/>
            <person name="Suarez D.L."/>
            <person name="Swayne D.E."/>
        </authorList>
    </citation>
    <scope>NUCLEOTIDE SEQUENCE [LARGE SCALE GENOMIC DNA]</scope>
    <source>
        <strain evidence="5 6">A2P</strain>
    </source>
</reference>
<evidence type="ECO:0000256" key="1">
    <source>
        <dbReference type="ARBA" id="ARBA00023015"/>
    </source>
</evidence>
<keyword evidence="2" id="KW-0238">DNA-binding</keyword>
<evidence type="ECO:0000256" key="3">
    <source>
        <dbReference type="ARBA" id="ARBA00023163"/>
    </source>
</evidence>
<dbReference type="InterPro" id="IPR018060">
    <property type="entry name" value="HTH_AraC"/>
</dbReference>